<keyword evidence="2" id="KW-1133">Transmembrane helix</keyword>
<feature type="region of interest" description="Disordered" evidence="1">
    <location>
        <begin position="139"/>
        <end position="185"/>
    </location>
</feature>
<dbReference type="EMBL" id="JARJLG010000018">
    <property type="protein sequence ID" value="KAJ7772965.1"/>
    <property type="molecule type" value="Genomic_DNA"/>
</dbReference>
<name>A0AAD7JY65_9AGAR</name>
<feature type="transmembrane region" description="Helical" evidence="2">
    <location>
        <begin position="246"/>
        <end position="264"/>
    </location>
</feature>
<gene>
    <name evidence="3" type="ORF">DFH07DRAFT_802061</name>
</gene>
<comment type="caution">
    <text evidence="3">The sequence shown here is derived from an EMBL/GenBank/DDBJ whole genome shotgun (WGS) entry which is preliminary data.</text>
</comment>
<keyword evidence="2" id="KW-0812">Transmembrane</keyword>
<dbReference type="AlphaFoldDB" id="A0AAD7JY65"/>
<dbReference type="Proteomes" id="UP001215280">
    <property type="component" value="Unassembled WGS sequence"/>
</dbReference>
<sequence>MSDERNVEARLLSILSSNLASSLIDRGVDSWRGSSVSQTRTPEYILAAFLNTAEFSPCAELRHVARLGLGISNEGDARFDPKLAREVCASVHRAISSPFPVARLRSLARLLEEIEEVARDFPYTPDQVEEYCQRLSSMTDGAEDENASSTSFRVRGVDSSARRCTYPPDTSPISSYPSSSESTDPLRARLDDAPQLYLFSIFVYHIGLLRLPTTYASLAVDSLRPGGGDLESWDAFTELLLKQWKTLGLFSTLIFGATLTMFQIPSVTSSSVLHILTHAALLCVLMSLVLTSLLSVYFGGWKYHGTAERWVQEVRTATPRTFWNFWVLISLPAVWTCWGIIFFLASMVLFMWPLGQNDLSQDPLEESIGARLFLMGLVLAGVVHLALVISTLRRGGSAAQSSIVV</sequence>
<reference evidence="3" key="1">
    <citation type="submission" date="2023-03" db="EMBL/GenBank/DDBJ databases">
        <title>Massive genome expansion in bonnet fungi (Mycena s.s.) driven by repeated elements and novel gene families across ecological guilds.</title>
        <authorList>
            <consortium name="Lawrence Berkeley National Laboratory"/>
            <person name="Harder C.B."/>
            <person name="Miyauchi S."/>
            <person name="Viragh M."/>
            <person name="Kuo A."/>
            <person name="Thoen E."/>
            <person name="Andreopoulos B."/>
            <person name="Lu D."/>
            <person name="Skrede I."/>
            <person name="Drula E."/>
            <person name="Henrissat B."/>
            <person name="Morin E."/>
            <person name="Kohler A."/>
            <person name="Barry K."/>
            <person name="LaButti K."/>
            <person name="Morin E."/>
            <person name="Salamov A."/>
            <person name="Lipzen A."/>
            <person name="Mereny Z."/>
            <person name="Hegedus B."/>
            <person name="Baldrian P."/>
            <person name="Stursova M."/>
            <person name="Weitz H."/>
            <person name="Taylor A."/>
            <person name="Grigoriev I.V."/>
            <person name="Nagy L.G."/>
            <person name="Martin F."/>
            <person name="Kauserud H."/>
        </authorList>
    </citation>
    <scope>NUCLEOTIDE SEQUENCE</scope>
    <source>
        <strain evidence="3">CBHHK188m</strain>
    </source>
</reference>
<evidence type="ECO:0000313" key="3">
    <source>
        <dbReference type="EMBL" id="KAJ7772965.1"/>
    </source>
</evidence>
<evidence type="ECO:0000313" key="4">
    <source>
        <dbReference type="Proteomes" id="UP001215280"/>
    </source>
</evidence>
<organism evidence="3 4">
    <name type="scientific">Mycena maculata</name>
    <dbReference type="NCBI Taxonomy" id="230809"/>
    <lineage>
        <taxon>Eukaryota</taxon>
        <taxon>Fungi</taxon>
        <taxon>Dikarya</taxon>
        <taxon>Basidiomycota</taxon>
        <taxon>Agaricomycotina</taxon>
        <taxon>Agaricomycetes</taxon>
        <taxon>Agaricomycetidae</taxon>
        <taxon>Agaricales</taxon>
        <taxon>Marasmiineae</taxon>
        <taxon>Mycenaceae</taxon>
        <taxon>Mycena</taxon>
    </lineage>
</organism>
<proteinExistence type="predicted"/>
<protein>
    <submittedName>
        <fullName evidence="3">Uncharacterized protein</fullName>
    </submittedName>
</protein>
<evidence type="ECO:0000256" key="2">
    <source>
        <dbReference type="SAM" id="Phobius"/>
    </source>
</evidence>
<accession>A0AAD7JY65</accession>
<keyword evidence="2" id="KW-0472">Membrane</keyword>
<keyword evidence="4" id="KW-1185">Reference proteome</keyword>
<evidence type="ECO:0000256" key="1">
    <source>
        <dbReference type="SAM" id="MobiDB-lite"/>
    </source>
</evidence>
<feature type="transmembrane region" description="Helical" evidence="2">
    <location>
        <begin position="322"/>
        <end position="352"/>
    </location>
</feature>
<feature type="transmembrane region" description="Helical" evidence="2">
    <location>
        <begin position="372"/>
        <end position="392"/>
    </location>
</feature>
<feature type="compositionally biased region" description="Low complexity" evidence="1">
    <location>
        <begin position="166"/>
        <end position="183"/>
    </location>
</feature>
<feature type="transmembrane region" description="Helical" evidence="2">
    <location>
        <begin position="276"/>
        <end position="301"/>
    </location>
</feature>